<dbReference type="InterPro" id="IPR039365">
    <property type="entry name" value="IS701-like"/>
</dbReference>
<reference evidence="3 4" key="1">
    <citation type="journal article" date="2012" name="J. Bacteriol.">
        <title>Draft genome sequence of the nitrophenol-degrading actinomycete Rhodococcus imtechensis RKJ300.</title>
        <authorList>
            <person name="Vikram S."/>
            <person name="Kumar S."/>
            <person name="Subramanian S."/>
            <person name="Raghava G.P."/>
        </authorList>
    </citation>
    <scope>NUCLEOTIDE SEQUENCE [LARGE SCALE GENOMIC DNA]</scope>
    <source>
        <strain evidence="3 4">RKJ300</strain>
    </source>
</reference>
<dbReference type="InterPro" id="IPR012337">
    <property type="entry name" value="RNaseH-like_sf"/>
</dbReference>
<evidence type="ECO:0000313" key="4">
    <source>
        <dbReference type="Proteomes" id="UP000006447"/>
    </source>
</evidence>
<accession>I0WZF6</accession>
<dbReference type="NCBIfam" id="NF033540">
    <property type="entry name" value="transpos_IS701"/>
    <property type="match status" value="1"/>
</dbReference>
<sequence length="457" mass="50464">MGNDVCVAEVRVWAEGLAEIDALIGHRFARSEPRKHAVEYVQGLLSGEERKNSWTLSERAGDRLPDGMQRLLSTADWDPDAVRDDVRDYAVGHLADPSGVLILDETGFLKKGTRSAGVARQYSGTAGRVENCQIGVFLTYATAAGRTLIDRELYLPKAWTDDRDRCAQAGIPAEREFATKPELAIAMLERAVAAGVPARWVTGDAVYGQVHRLRARCEELGLSYVLATSVNQRVITVDGAELRADEAIAGLPAQAWRTRSAGDGAKGARLYDWARTPVRGVNWPTAVYWLLARRSRTDPEDLAYYLCHCPARTTLTELVTAAGTRWAIEETSQTAKGQTGLDHYQVRQYAGWYRHITLSMLAHTFLTVTRSKRGPETRRRQRVDRTERPRDPTAALPPDLDVSTRSRPRPRTLPVAPPPSTQSPTMPLPSPRTPALNATVVLERVCLMFGDLMGDAG</sequence>
<dbReference type="EMBL" id="AJJH01000010">
    <property type="protein sequence ID" value="EID81772.1"/>
    <property type="molecule type" value="Genomic_DNA"/>
</dbReference>
<gene>
    <name evidence="3" type="ORF">W59_01339</name>
</gene>
<dbReference type="InterPro" id="IPR038721">
    <property type="entry name" value="IS701-like_DDE_dom"/>
</dbReference>
<feature type="domain" description="Transposase IS701-like DDE" evidence="2">
    <location>
        <begin position="28"/>
        <end position="235"/>
    </location>
</feature>
<feature type="compositionally biased region" description="Basic and acidic residues" evidence="1">
    <location>
        <begin position="373"/>
        <end position="391"/>
    </location>
</feature>
<evidence type="ECO:0000256" key="1">
    <source>
        <dbReference type="SAM" id="MobiDB-lite"/>
    </source>
</evidence>
<dbReference type="PANTHER" id="PTHR33627:SF1">
    <property type="entry name" value="TRANSPOSASE"/>
    <property type="match status" value="1"/>
</dbReference>
<comment type="caution">
    <text evidence="3">The sequence shown here is derived from an EMBL/GenBank/DDBJ whole genome shotgun (WGS) entry which is preliminary data.</text>
</comment>
<dbReference type="SUPFAM" id="SSF53098">
    <property type="entry name" value="Ribonuclease H-like"/>
    <property type="match status" value="1"/>
</dbReference>
<organism evidence="3 4">
    <name type="scientific">Rhodococcus opacus RKJ300 = JCM 13270</name>
    <dbReference type="NCBI Taxonomy" id="1165867"/>
    <lineage>
        <taxon>Bacteria</taxon>
        <taxon>Bacillati</taxon>
        <taxon>Actinomycetota</taxon>
        <taxon>Actinomycetes</taxon>
        <taxon>Mycobacteriales</taxon>
        <taxon>Nocardiaceae</taxon>
        <taxon>Rhodococcus</taxon>
    </lineage>
</organism>
<feature type="compositionally biased region" description="Pro residues" evidence="1">
    <location>
        <begin position="415"/>
        <end position="432"/>
    </location>
</feature>
<evidence type="ECO:0000313" key="3">
    <source>
        <dbReference type="EMBL" id="EID81772.1"/>
    </source>
</evidence>
<dbReference type="AlphaFoldDB" id="I0WZF6"/>
<proteinExistence type="predicted"/>
<dbReference type="Proteomes" id="UP000006447">
    <property type="component" value="Unassembled WGS sequence"/>
</dbReference>
<protein>
    <submittedName>
        <fullName evidence="3">Transposase</fullName>
    </submittedName>
</protein>
<dbReference type="PATRIC" id="fig|1165867.3.peg.265"/>
<evidence type="ECO:0000259" key="2">
    <source>
        <dbReference type="Pfam" id="PF13546"/>
    </source>
</evidence>
<feature type="region of interest" description="Disordered" evidence="1">
    <location>
        <begin position="371"/>
        <end position="432"/>
    </location>
</feature>
<name>I0WZF6_RHOOP</name>
<dbReference type="PANTHER" id="PTHR33627">
    <property type="entry name" value="TRANSPOSASE"/>
    <property type="match status" value="1"/>
</dbReference>
<dbReference type="Pfam" id="PF13546">
    <property type="entry name" value="DDE_5"/>
    <property type="match status" value="1"/>
</dbReference>